<accession>A0A4U1BI34</accession>
<feature type="signal peptide" evidence="1">
    <location>
        <begin position="1"/>
        <end position="17"/>
    </location>
</feature>
<comment type="caution">
    <text evidence="2">The sequence shown here is derived from an EMBL/GenBank/DDBJ whole genome shotgun (WGS) entry which is preliminary data.</text>
</comment>
<dbReference type="OrthoDB" id="5824591at2"/>
<keyword evidence="3" id="KW-1185">Reference proteome</keyword>
<organism evidence="2 3">
    <name type="scientific">Ferrimonas aestuarii</name>
    <dbReference type="NCBI Taxonomy" id="2569539"/>
    <lineage>
        <taxon>Bacteria</taxon>
        <taxon>Pseudomonadati</taxon>
        <taxon>Pseudomonadota</taxon>
        <taxon>Gammaproteobacteria</taxon>
        <taxon>Alteromonadales</taxon>
        <taxon>Ferrimonadaceae</taxon>
        <taxon>Ferrimonas</taxon>
    </lineage>
</organism>
<protein>
    <submittedName>
        <fullName evidence="2">Uncharacterized protein</fullName>
    </submittedName>
</protein>
<dbReference type="AlphaFoldDB" id="A0A4U1BI34"/>
<sequence length="92" mass="9812">MKLTIATLLLVSTHTFAIGGLGGNPGAASGAVQVRAAHCFNAEGVPIYGSEVLKKQRQCPITGVLNVDIINSDNYYGNEPKGETLSDLRRRR</sequence>
<keyword evidence="1" id="KW-0732">Signal</keyword>
<dbReference type="Proteomes" id="UP000305675">
    <property type="component" value="Unassembled WGS sequence"/>
</dbReference>
<evidence type="ECO:0000313" key="3">
    <source>
        <dbReference type="Proteomes" id="UP000305675"/>
    </source>
</evidence>
<dbReference type="EMBL" id="SWCJ01000021">
    <property type="protein sequence ID" value="TKB50746.1"/>
    <property type="molecule type" value="Genomic_DNA"/>
</dbReference>
<proteinExistence type="predicted"/>
<feature type="chain" id="PRO_5020634729" evidence="1">
    <location>
        <begin position="18"/>
        <end position="92"/>
    </location>
</feature>
<name>A0A4U1BI34_9GAMM</name>
<evidence type="ECO:0000256" key="1">
    <source>
        <dbReference type="SAM" id="SignalP"/>
    </source>
</evidence>
<reference evidence="2 3" key="1">
    <citation type="submission" date="2019-04" db="EMBL/GenBank/DDBJ databases">
        <authorList>
            <person name="Hwang J.C."/>
        </authorList>
    </citation>
    <scope>NUCLEOTIDE SEQUENCE [LARGE SCALE GENOMIC DNA]</scope>
    <source>
        <strain evidence="2 3">IMCC35002</strain>
    </source>
</reference>
<evidence type="ECO:0000313" key="2">
    <source>
        <dbReference type="EMBL" id="TKB50746.1"/>
    </source>
</evidence>
<dbReference type="RefSeq" id="WP_136865021.1">
    <property type="nucleotide sequence ID" value="NZ_SWCJ01000021.1"/>
</dbReference>
<gene>
    <name evidence="2" type="ORF">FCL42_19050</name>
</gene>